<dbReference type="RefSeq" id="WP_026634806.1">
    <property type="nucleotide sequence ID" value="NZ_JBFBVS010000001.1"/>
</dbReference>
<dbReference type="InterPro" id="IPR013783">
    <property type="entry name" value="Ig-like_fold"/>
</dbReference>
<dbReference type="SUPFAM" id="SSF49313">
    <property type="entry name" value="Cadherin-like"/>
    <property type="match status" value="11"/>
</dbReference>
<feature type="compositionally biased region" description="Low complexity" evidence="1">
    <location>
        <begin position="1535"/>
        <end position="1544"/>
    </location>
</feature>
<dbReference type="EMBL" id="FONH01000028">
    <property type="protein sequence ID" value="SFF55875.1"/>
    <property type="molecule type" value="Genomic_DNA"/>
</dbReference>
<dbReference type="Gene3D" id="2.60.40.3440">
    <property type="match status" value="1"/>
</dbReference>
<reference evidence="4" key="1">
    <citation type="submission" date="2016-10" db="EMBL/GenBank/DDBJ databases">
        <authorList>
            <person name="Varghese N."/>
            <person name="Submissions S."/>
        </authorList>
    </citation>
    <scope>NUCLEOTIDE SEQUENCE [LARGE SCALE GENOMIC DNA]</scope>
    <source>
        <strain evidence="4">UNC178MFTsu3.1</strain>
    </source>
</reference>
<dbReference type="Gene3D" id="2.60.40.2810">
    <property type="match status" value="1"/>
</dbReference>
<organism evidence="3 4">
    <name type="scientific">Dyella marensis</name>
    <dbReference type="NCBI Taxonomy" id="500610"/>
    <lineage>
        <taxon>Bacteria</taxon>
        <taxon>Pseudomonadati</taxon>
        <taxon>Pseudomonadota</taxon>
        <taxon>Gammaproteobacteria</taxon>
        <taxon>Lysobacterales</taxon>
        <taxon>Rhodanobacteraceae</taxon>
        <taxon>Dyella</taxon>
    </lineage>
</organism>
<dbReference type="GO" id="GO:0005509">
    <property type="term" value="F:calcium ion binding"/>
    <property type="evidence" value="ECO:0007669"/>
    <property type="project" value="InterPro"/>
</dbReference>
<dbReference type="PANTHER" id="PTHR37494">
    <property type="entry name" value="HEMAGGLUTININ"/>
    <property type="match status" value="1"/>
</dbReference>
<dbReference type="PROSITE" id="PS51208">
    <property type="entry name" value="AUTOTRANSPORTER"/>
    <property type="match status" value="1"/>
</dbReference>
<gene>
    <name evidence="3" type="ORF">SAMN02799615_04140</name>
</gene>
<dbReference type="GO" id="GO:0016020">
    <property type="term" value="C:membrane"/>
    <property type="evidence" value="ECO:0007669"/>
    <property type="project" value="InterPro"/>
</dbReference>
<evidence type="ECO:0000313" key="4">
    <source>
        <dbReference type="Proteomes" id="UP000199477"/>
    </source>
</evidence>
<evidence type="ECO:0000313" key="3">
    <source>
        <dbReference type="EMBL" id="SFF55875.1"/>
    </source>
</evidence>
<dbReference type="Pfam" id="PF05345">
    <property type="entry name" value="He_PIG"/>
    <property type="match status" value="11"/>
</dbReference>
<dbReference type="SMART" id="SM00869">
    <property type="entry name" value="Autotransporter"/>
    <property type="match status" value="1"/>
</dbReference>
<dbReference type="Pfam" id="PF17963">
    <property type="entry name" value="Big_9"/>
    <property type="match status" value="4"/>
</dbReference>
<feature type="region of interest" description="Disordered" evidence="1">
    <location>
        <begin position="1535"/>
        <end position="1593"/>
    </location>
</feature>
<dbReference type="InterPro" id="IPR005546">
    <property type="entry name" value="Autotransporte_beta"/>
</dbReference>
<dbReference type="Gene3D" id="2.60.40.10">
    <property type="entry name" value="Immunoglobulins"/>
    <property type="match status" value="11"/>
</dbReference>
<accession>A0A1I2JLU5</accession>
<dbReference type="PANTHER" id="PTHR37494:SF1">
    <property type="entry name" value="STAPHYLOCOCCUS AUREUS SURFACE PROTEIN A"/>
    <property type="match status" value="1"/>
</dbReference>
<dbReference type="InterPro" id="IPR036709">
    <property type="entry name" value="Autotransporte_beta_dom_sf"/>
</dbReference>
<dbReference type="Gene3D" id="2.40.128.130">
    <property type="entry name" value="Autotransporter beta-domain"/>
    <property type="match status" value="1"/>
</dbReference>
<dbReference type="STRING" id="500610.SAMN02799615_04140"/>
<dbReference type="InterPro" id="IPR006644">
    <property type="entry name" value="Cadg"/>
</dbReference>
<dbReference type="SUPFAM" id="SSF103515">
    <property type="entry name" value="Autotransporter"/>
    <property type="match status" value="1"/>
</dbReference>
<dbReference type="Proteomes" id="UP000199477">
    <property type="component" value="Unassembled WGS sequence"/>
</dbReference>
<protein>
    <submittedName>
        <fullName evidence="3">Putative Ig domain-containing protein</fullName>
    </submittedName>
</protein>
<name>A0A1I2JLU5_9GAMM</name>
<sequence length="1868" mass="186012">MWHTESKHRDAMRHGLGRSIFGRWSAFLLLCIMLAVPGISHASCPDFTPPNASVGSPVPSGGTIVIDVPASCSGSGFLVIGDVTTPATHGTAQTTDYSNRKITYTNNGDGATTDSFKFDDGLGGTDPAITVTLNIAPHTSPISITPTTLPSGTVAVPYSSTTLTASGGTSPYTYAVTGGTLPAGLTLSSGGVISGTPTTDNTYSFTVTATDSASVTGIQSYTVTIAAPNVHISNTPTDPVINAPYSFTFTATGGTAPYTYTLDGGTTLPAGLVLASNGTISGTPTALGLKSFTVRATDSGGFFSASNFTVTVQNLPPPVANPVSATVAYNSTNNPITLNITGGAPSSVAIGTNAAHGSAVATGTSITYTPTAGYAGPDSFTYTATNAGGTSSPATVTITVSPPTITYTPSSPAAGTVGVAYSQSVAGASGGAAPYTYTIASGALPAGITLAANGTLSGTPTANGTFNFTVKATDSSTGTGPFNKTSGTLTLTIAAPTINYTPTNPLPATVGTAYSRSLASATGGTAPYSYTIASGSLPAGITLASNGTLSGTPTAGGTFNFTVTATDSSGGTGPFSATSGALTLTVNAPTVVVSPTTLPNPTVATAYSQNVTASGGTAAYTFAITAGSLPSGLSMSSTGAITGTPTAAGAFNFTITATDSSTGTGPYTGSRAYTITVAAPTLTLTPASGATINGTAGVAVSGSFTAANGTAPYTYAVTAGALPPGVSLSSTGTLSGSPTAAGNFNFTVTATDSSTGTSAPFTVSGSYTLAIVAPTITLSPSTLPVPAVGNAYSQTITASEGHPASFTYALTSGVLPTGLSLDGSTGVLSGTPTAAGPFNFTITATDTGGFTGSQAYAVSVGAGTVILPPGALANAAAEAPYTHTFAASGGTSPYTYSLTAGALPAGMALSSAGVLSGTPTAAGTFNFTVRAADSSTGAGAPFTASQSYSLTVTAPTITLAPASLPAASGGTAYSQTITASGGNGGYTYSLSAGALPPGIALSSAGVVSGTPTTTGSYNFTVTATDGFSFTGSQAYTFTVNAPTITISPATLPAATGSIAYNQTLTAAGGNGGYTFSLLSGALPPGISLSSAGVVSGTPTTTGSYNFTVKATDGFAFSGSQAYTVTVGAPAIVFTRTTLPGGQVAVAYSQTVSATGGSGSFTYSLSTGALPPGIALSSAGVISGTPTTAGNFTFTVTATDSFGFTGSQPYTVGINQPVPVVVNDTATTPANAPVTINVTANDTGPITSIAVAQAPAHGTATVSGLNAVYTPSTNFFGTDTFTYTATGPGGTSTPATVTVTVTPLAVPVAAAQSATVLAGQSVTIHATAGATGAPFTGVTITTPPAKGTAAVSGTDIVYTAPLDASGAVAMDYTLSNPFGTSTPAHITVTVNPVPLPAALTANVVAGRTVQVDLTSAAHGGPFTAATLVAVSPANAGHANIHNSGTSGYTLEFTAANNYSGQAQVSYTLSNAYATSATATVNITVTGRSDPSKDPEVLGILQAQADSARRLAVGQINNFQRRLESLHTGNGGGGFSNGISFSSASARQNRDPMTGLRGRDDDWGRRFLVQPDEPTPGQGQRAGSTGQGQPGQWSVWTGGAVNFGKTLPGSSDDGIDFTTSGISLGADRAINDQLAVGAGIGYGHDSSDVGKHDSRSTVDAYSAAVYGSYRPVPLVYVDALIGYQKMSFDSRRYVTDNGNTVTGSRDGKQLFASLSVGYEHRTQDGMLISPYGRFDFARATLDGYTEHGDDVYDLHYERSTVKTSTGVLGLRAQWVVKRDYGVWMPQLRAEFRHDFQGASVAAMRYADLLGGPLYQAVLGNTTRNHTLVGAGVMLQTLKGWSMRLEYQNLLDNSTRDNQSIQLGVEKKFDP</sequence>
<feature type="domain" description="Autotransporter" evidence="2">
    <location>
        <begin position="1586"/>
        <end position="1866"/>
    </location>
</feature>
<dbReference type="InterPro" id="IPR015919">
    <property type="entry name" value="Cadherin-like_sf"/>
</dbReference>
<evidence type="ECO:0000259" key="2">
    <source>
        <dbReference type="PROSITE" id="PS51208"/>
    </source>
</evidence>
<keyword evidence="4" id="KW-1185">Reference proteome</keyword>
<proteinExistence type="predicted"/>
<dbReference type="SMART" id="SM00736">
    <property type="entry name" value="CADG"/>
    <property type="match status" value="2"/>
</dbReference>
<evidence type="ECO:0000256" key="1">
    <source>
        <dbReference type="SAM" id="MobiDB-lite"/>
    </source>
</evidence>
<dbReference type="Pfam" id="PF03797">
    <property type="entry name" value="Autotransporter"/>
    <property type="match status" value="1"/>
</dbReference>